<feature type="transmembrane region" description="Helical" evidence="2">
    <location>
        <begin position="231"/>
        <end position="255"/>
    </location>
</feature>
<accession>A0A3B3T2L7</accession>
<name>A0A3B3T2L7_9TELE</name>
<feature type="compositionally biased region" description="Basic and acidic residues" evidence="1">
    <location>
        <begin position="82"/>
        <end position="95"/>
    </location>
</feature>
<feature type="compositionally biased region" description="Basic and acidic residues" evidence="1">
    <location>
        <begin position="32"/>
        <end position="42"/>
    </location>
</feature>
<feature type="transmembrane region" description="Helical" evidence="2">
    <location>
        <begin position="374"/>
        <end position="396"/>
    </location>
</feature>
<keyword evidence="2" id="KW-0812">Transmembrane</keyword>
<feature type="transmembrane region" description="Helical" evidence="2">
    <location>
        <begin position="346"/>
        <end position="367"/>
    </location>
</feature>
<evidence type="ECO:0000256" key="1">
    <source>
        <dbReference type="SAM" id="MobiDB-lite"/>
    </source>
</evidence>
<dbReference type="Proteomes" id="UP000261540">
    <property type="component" value="Unplaced"/>
</dbReference>
<dbReference type="AlphaFoldDB" id="A0A3B3T2L7"/>
<protein>
    <submittedName>
        <fullName evidence="3">Transmembrane protein 79b</fullName>
    </submittedName>
</protein>
<feature type="compositionally biased region" description="Basic and acidic residues" evidence="1">
    <location>
        <begin position="125"/>
        <end position="142"/>
    </location>
</feature>
<dbReference type="GO" id="GO:0032588">
    <property type="term" value="C:trans-Golgi network membrane"/>
    <property type="evidence" value="ECO:0007669"/>
    <property type="project" value="TreeGrafter"/>
</dbReference>
<dbReference type="PANTHER" id="PTHR31004:SF4">
    <property type="entry name" value="TRANSMEMBRANE PROTEIN 79"/>
    <property type="match status" value="1"/>
</dbReference>
<reference evidence="3" key="1">
    <citation type="submission" date="2025-08" db="UniProtKB">
        <authorList>
            <consortium name="Ensembl"/>
        </authorList>
    </citation>
    <scope>IDENTIFICATION</scope>
</reference>
<feature type="transmembrane region" description="Helical" evidence="2">
    <location>
        <begin position="275"/>
        <end position="297"/>
    </location>
</feature>
<evidence type="ECO:0000313" key="4">
    <source>
        <dbReference type="Proteomes" id="UP000261540"/>
    </source>
</evidence>
<feature type="compositionally biased region" description="Basic and acidic residues" evidence="1">
    <location>
        <begin position="63"/>
        <end position="73"/>
    </location>
</feature>
<evidence type="ECO:0000313" key="3">
    <source>
        <dbReference type="Ensembl" id="ENSPKIP00000036581.1"/>
    </source>
</evidence>
<dbReference type="KEGG" id="pki:111838342"/>
<dbReference type="CTD" id="100330782"/>
<feature type="compositionally biased region" description="Basic and acidic residues" evidence="1">
    <location>
        <begin position="105"/>
        <end position="117"/>
    </location>
</feature>
<dbReference type="Ensembl" id="ENSPKIT00000017529.1">
    <property type="protein sequence ID" value="ENSPKIP00000036581.1"/>
    <property type="gene ID" value="ENSPKIG00000015101.1"/>
</dbReference>
<dbReference type="GeneTree" id="ENSGT00390000002390"/>
<dbReference type="RefSeq" id="XP_023656962.1">
    <property type="nucleotide sequence ID" value="XM_023801194.2"/>
</dbReference>
<keyword evidence="2" id="KW-1133">Transmembrane helix</keyword>
<proteinExistence type="predicted"/>
<feature type="region of interest" description="Disordered" evidence="1">
    <location>
        <begin position="1"/>
        <end position="163"/>
    </location>
</feature>
<dbReference type="STRING" id="1676925.ENSPKIP00000036581"/>
<sequence>MTEIPSVSANPDEQVPQPIGVIVEPKAQLKNGLEEDEKKQEAWDEEQCVSSARFEPSTLPCRGPKEMADKEQEGSVLLGKEGMLEKKATEEDRGSLDSGSIHVGQESRTESERELGLKQRLLSDGWHEKERKLGMDSREKGDGGTGEGGDAGSRRNSMPEKAAQVFDPNVTILQLSKQRHTLGDDCPLLADEGAYHACHGSQGAPSDCYYYDRTDKPYMSYNSHVRSTMKAAAAMIMAALIFPVLVWGGYAFLPFDAPLLSTAPERLVYTLRCSVFAIVPIVMGILVLGVSQLRFCYVEPMYEGHVEPRAVAVHRHYIHDSISLFLLYFLQLAVMATYLSQKCLKLVPLLTIMFSLGRLVYWLLAALGGNGARGIGFGMSFLPVLAMLGANLYFIFTVEAGGSIFAVEPLPESAEAPRQRFWG</sequence>
<dbReference type="OrthoDB" id="8887147at2759"/>
<dbReference type="GeneID" id="111838342"/>
<dbReference type="GO" id="GO:0045055">
    <property type="term" value="P:regulated exocytosis"/>
    <property type="evidence" value="ECO:0007669"/>
    <property type="project" value="TreeGrafter"/>
</dbReference>
<dbReference type="PANTHER" id="PTHR31004">
    <property type="entry name" value="TRANSMEMBRANE PROTEIN 79"/>
    <property type="match status" value="1"/>
</dbReference>
<organism evidence="3 4">
    <name type="scientific">Paramormyrops kingsleyae</name>
    <dbReference type="NCBI Taxonomy" id="1676925"/>
    <lineage>
        <taxon>Eukaryota</taxon>
        <taxon>Metazoa</taxon>
        <taxon>Chordata</taxon>
        <taxon>Craniata</taxon>
        <taxon>Vertebrata</taxon>
        <taxon>Euteleostomi</taxon>
        <taxon>Actinopterygii</taxon>
        <taxon>Neopterygii</taxon>
        <taxon>Teleostei</taxon>
        <taxon>Osteoglossocephala</taxon>
        <taxon>Osteoglossomorpha</taxon>
        <taxon>Osteoglossiformes</taxon>
        <taxon>Mormyridae</taxon>
        <taxon>Paramormyrops</taxon>
    </lineage>
</organism>
<evidence type="ECO:0000256" key="2">
    <source>
        <dbReference type="SAM" id="Phobius"/>
    </source>
</evidence>
<dbReference type="GO" id="GO:0005765">
    <property type="term" value="C:lysosomal membrane"/>
    <property type="evidence" value="ECO:0007669"/>
    <property type="project" value="TreeGrafter"/>
</dbReference>
<feature type="compositionally biased region" description="Polar residues" evidence="1">
    <location>
        <begin position="1"/>
        <end position="11"/>
    </location>
</feature>
<keyword evidence="2" id="KW-0472">Membrane</keyword>
<reference evidence="3" key="2">
    <citation type="submission" date="2025-09" db="UniProtKB">
        <authorList>
            <consortium name="Ensembl"/>
        </authorList>
    </citation>
    <scope>IDENTIFICATION</scope>
</reference>
<feature type="transmembrane region" description="Helical" evidence="2">
    <location>
        <begin position="317"/>
        <end position="340"/>
    </location>
</feature>
<keyword evidence="4" id="KW-1185">Reference proteome</keyword>